<dbReference type="Pfam" id="PF01231">
    <property type="entry name" value="IDO"/>
    <property type="match status" value="1"/>
</dbReference>
<proteinExistence type="inferred from homology"/>
<dbReference type="GO" id="GO:0033754">
    <property type="term" value="F:indoleamine 2,3-dioxygenase activity"/>
    <property type="evidence" value="ECO:0007669"/>
    <property type="project" value="TreeGrafter"/>
</dbReference>
<dbReference type="STRING" id="2004952.A0A2C5ZL96"/>
<comment type="similarity">
    <text evidence="1">Belongs to the indoleamine 2,3-dioxygenase family.</text>
</comment>
<dbReference type="PANTHER" id="PTHR28657:SF10">
    <property type="entry name" value="INDOLEAMINE 2,3-DIOXYGENASE"/>
    <property type="match status" value="1"/>
</dbReference>
<dbReference type="Gene3D" id="1.20.58.480">
    <property type="match status" value="1"/>
</dbReference>
<dbReference type="PANTHER" id="PTHR28657">
    <property type="entry name" value="INDOLEAMINE 2,3-DIOXYGENASE"/>
    <property type="match status" value="1"/>
</dbReference>
<sequence length="427" mass="47229">MQRRPLSSKDLRDFGLSKNAFLPDEAPLTLLPDSYYRPWELVAQNLTALVRDGGFRDAVHELPILSTDHLKSAAEWRRAYVLLAYFTNAYVWGGREAAEILPPQISVPFLRVSTELELPPVLTASAANAWNFTCSGAQASDPDSLDALVSFTGTESESWFLLVGTAIEAKGAGMVKVALATLDAMDTNNYPALIDALKSVRSFILDTTALLSRQYEKCDPMVFYHQIRPYYAGSKNMEAAGLPRGIFYDEGDGRGQWRQLQGGSMGQSPLIHLFDAILGIDHDEHRNGSQRGFHSESRKYMQGPHRRFLEHVCSAGQVRHLALGPAVSMSEEHRRLRESYTAAAEALADLRKKHLQIVTRYIVLPSKRQWNEASPATGLANSTGDGEELTGTAGTMLTSFLKRVRDETLAAGRLEEGARSGFLAIRM</sequence>
<dbReference type="GO" id="GO:0005737">
    <property type="term" value="C:cytoplasm"/>
    <property type="evidence" value="ECO:0007669"/>
    <property type="project" value="TreeGrafter"/>
</dbReference>
<evidence type="ECO:0000313" key="6">
    <source>
        <dbReference type="Proteomes" id="UP000226431"/>
    </source>
</evidence>
<protein>
    <recommendedName>
        <fullName evidence="7">Indoleamine 2,3-dioxygenase</fullName>
    </recommendedName>
</protein>
<dbReference type="Proteomes" id="UP000226431">
    <property type="component" value="Unassembled WGS sequence"/>
</dbReference>
<keyword evidence="4" id="KW-0349">Heme</keyword>
<dbReference type="GO" id="GO:0046872">
    <property type="term" value="F:metal ion binding"/>
    <property type="evidence" value="ECO:0007669"/>
    <property type="project" value="UniProtKB-KW"/>
</dbReference>
<name>A0A2C5ZL96_9HYPO</name>
<evidence type="ECO:0000256" key="2">
    <source>
        <dbReference type="ARBA" id="ARBA00022723"/>
    </source>
</evidence>
<dbReference type="SUPFAM" id="SSF140959">
    <property type="entry name" value="Indolic compounds 2,3-dioxygenase-like"/>
    <property type="match status" value="1"/>
</dbReference>
<dbReference type="OrthoDB" id="540174at2759"/>
<dbReference type="InterPro" id="IPR000898">
    <property type="entry name" value="Indolamine_dOase"/>
</dbReference>
<dbReference type="GO" id="GO:0019441">
    <property type="term" value="P:L-tryptophan catabolic process to kynurenine"/>
    <property type="evidence" value="ECO:0007669"/>
    <property type="project" value="InterPro"/>
</dbReference>
<dbReference type="AlphaFoldDB" id="A0A2C5ZL96"/>
<keyword evidence="6" id="KW-1185">Reference proteome</keyword>
<keyword evidence="3 4" id="KW-0408">Iron</keyword>
<comment type="caution">
    <text evidence="5">The sequence shown here is derived from an EMBL/GenBank/DDBJ whole genome shotgun (WGS) entry which is preliminary data.</text>
</comment>
<accession>A0A2C5ZL96</accession>
<dbReference type="GO" id="GO:0034354">
    <property type="term" value="P:'de novo' NAD+ biosynthetic process from L-tryptophan"/>
    <property type="evidence" value="ECO:0007669"/>
    <property type="project" value="TreeGrafter"/>
</dbReference>
<dbReference type="GO" id="GO:0020037">
    <property type="term" value="F:heme binding"/>
    <property type="evidence" value="ECO:0007669"/>
    <property type="project" value="InterPro"/>
</dbReference>
<evidence type="ECO:0000256" key="4">
    <source>
        <dbReference type="PIRSR" id="PIRSR600898-1"/>
    </source>
</evidence>
<organism evidence="5 6">
    <name type="scientific">Ophiocordyceps camponoti-rufipedis</name>
    <dbReference type="NCBI Taxonomy" id="2004952"/>
    <lineage>
        <taxon>Eukaryota</taxon>
        <taxon>Fungi</taxon>
        <taxon>Dikarya</taxon>
        <taxon>Ascomycota</taxon>
        <taxon>Pezizomycotina</taxon>
        <taxon>Sordariomycetes</taxon>
        <taxon>Hypocreomycetidae</taxon>
        <taxon>Hypocreales</taxon>
        <taxon>Ophiocordycipitaceae</taxon>
        <taxon>Ophiocordyceps</taxon>
    </lineage>
</organism>
<evidence type="ECO:0008006" key="7">
    <source>
        <dbReference type="Google" id="ProtNLM"/>
    </source>
</evidence>
<evidence type="ECO:0000313" key="5">
    <source>
        <dbReference type="EMBL" id="PHH80552.1"/>
    </source>
</evidence>
<dbReference type="EMBL" id="NJES01000014">
    <property type="protein sequence ID" value="PHH80552.1"/>
    <property type="molecule type" value="Genomic_DNA"/>
</dbReference>
<evidence type="ECO:0000256" key="3">
    <source>
        <dbReference type="ARBA" id="ARBA00023004"/>
    </source>
</evidence>
<evidence type="ECO:0000256" key="1">
    <source>
        <dbReference type="ARBA" id="ARBA00007119"/>
    </source>
</evidence>
<gene>
    <name evidence="5" type="ORF">CDD80_1064</name>
</gene>
<keyword evidence="2 4" id="KW-0479">Metal-binding</keyword>
<dbReference type="InterPro" id="IPR037217">
    <property type="entry name" value="Trp/Indoleamine_2_3_dOase-like"/>
</dbReference>
<feature type="binding site" description="proximal binding residue" evidence="4">
    <location>
        <position position="354"/>
    </location>
    <ligand>
        <name>heme b</name>
        <dbReference type="ChEBI" id="CHEBI:60344"/>
    </ligand>
    <ligandPart>
        <name>Fe</name>
        <dbReference type="ChEBI" id="CHEBI:18248"/>
    </ligandPart>
</feature>
<reference evidence="5 6" key="1">
    <citation type="submission" date="2017-06" db="EMBL/GenBank/DDBJ databases">
        <title>Ant-infecting Ophiocordyceps genomes reveal a high diversity of potential behavioral manipulation genes and a possible major role for enterotoxins.</title>
        <authorList>
            <person name="De Bekker C."/>
            <person name="Evans H.C."/>
            <person name="Brachmann A."/>
            <person name="Hughes D.P."/>
        </authorList>
    </citation>
    <scope>NUCLEOTIDE SEQUENCE [LARGE SCALE GENOMIC DNA]</scope>
    <source>
        <strain evidence="5 6">Map16</strain>
    </source>
</reference>